<evidence type="ECO:0000313" key="8">
    <source>
        <dbReference type="EMBL" id="CAD7239596.1"/>
    </source>
</evidence>
<accession>A0A7R8X2F3</accession>
<evidence type="ECO:0000256" key="2">
    <source>
        <dbReference type="ARBA" id="ARBA00022516"/>
    </source>
</evidence>
<reference evidence="8" key="1">
    <citation type="submission" date="2020-11" db="EMBL/GenBank/DDBJ databases">
        <authorList>
            <person name="Tran Van P."/>
        </authorList>
    </citation>
    <scope>NUCLEOTIDE SEQUENCE</scope>
</reference>
<keyword evidence="5" id="KW-0808">Transferase</keyword>
<evidence type="ECO:0000256" key="6">
    <source>
        <dbReference type="ARBA" id="ARBA00023098"/>
    </source>
</evidence>
<dbReference type="SUPFAM" id="SSF53756">
    <property type="entry name" value="UDP-Glycosyltransferase/glycogen phosphorylase"/>
    <property type="match status" value="1"/>
</dbReference>
<dbReference type="PANTHER" id="PTHR30372">
    <property type="entry name" value="LIPID-A-DISACCHARIDE SYNTHASE"/>
    <property type="match status" value="1"/>
</dbReference>
<dbReference type="EC" id="2.4.1.182" evidence="1"/>
<dbReference type="GO" id="GO:0016020">
    <property type="term" value="C:membrane"/>
    <property type="evidence" value="ECO:0007669"/>
    <property type="project" value="GOC"/>
</dbReference>
<name>A0A7R8X2F3_9CRUS</name>
<evidence type="ECO:0000256" key="3">
    <source>
        <dbReference type="ARBA" id="ARBA00022556"/>
    </source>
</evidence>
<dbReference type="PANTHER" id="PTHR30372:SF4">
    <property type="entry name" value="LIPID-A-DISACCHARIDE SYNTHASE, MITOCHONDRIAL-RELATED"/>
    <property type="match status" value="1"/>
</dbReference>
<evidence type="ECO:0000256" key="1">
    <source>
        <dbReference type="ARBA" id="ARBA00012687"/>
    </source>
</evidence>
<proteinExistence type="predicted"/>
<dbReference type="GO" id="GO:0005543">
    <property type="term" value="F:phospholipid binding"/>
    <property type="evidence" value="ECO:0007669"/>
    <property type="project" value="TreeGrafter"/>
</dbReference>
<keyword evidence="4" id="KW-0328">Glycosyltransferase</keyword>
<dbReference type="GO" id="GO:0009245">
    <property type="term" value="P:lipid A biosynthetic process"/>
    <property type="evidence" value="ECO:0007669"/>
    <property type="project" value="UniProtKB-KW"/>
</dbReference>
<dbReference type="GO" id="GO:0008915">
    <property type="term" value="F:lipid-A-disaccharide synthase activity"/>
    <property type="evidence" value="ECO:0007669"/>
    <property type="project" value="UniProtKB-EC"/>
</dbReference>
<keyword evidence="2" id="KW-0444">Lipid biosynthesis</keyword>
<feature type="non-terminal residue" evidence="8">
    <location>
        <position position="190"/>
    </location>
</feature>
<protein>
    <recommendedName>
        <fullName evidence="1">lipid-A-disaccharide synthase</fullName>
        <ecNumber evidence="1">2.4.1.182</ecNumber>
    </recommendedName>
</protein>
<evidence type="ECO:0000256" key="5">
    <source>
        <dbReference type="ARBA" id="ARBA00022679"/>
    </source>
</evidence>
<dbReference type="OrthoDB" id="2419at2759"/>
<dbReference type="Pfam" id="PF02684">
    <property type="entry name" value="LpxB"/>
    <property type="match status" value="1"/>
</dbReference>
<comment type="catalytic activity">
    <reaction evidence="7">
        <text>a lipid X + a UDP-2-N,3-O-bis[(3R)-3-hydroxyacyl]-alpha-D-glucosamine = a lipid A disaccharide + UDP + H(+)</text>
        <dbReference type="Rhea" id="RHEA:67828"/>
        <dbReference type="ChEBI" id="CHEBI:15378"/>
        <dbReference type="ChEBI" id="CHEBI:58223"/>
        <dbReference type="ChEBI" id="CHEBI:137748"/>
        <dbReference type="ChEBI" id="CHEBI:176338"/>
        <dbReference type="ChEBI" id="CHEBI:176343"/>
        <dbReference type="EC" id="2.4.1.182"/>
    </reaction>
</comment>
<evidence type="ECO:0000256" key="4">
    <source>
        <dbReference type="ARBA" id="ARBA00022676"/>
    </source>
</evidence>
<dbReference type="EMBL" id="OB732327">
    <property type="protein sequence ID" value="CAD7239596.1"/>
    <property type="molecule type" value="Genomic_DNA"/>
</dbReference>
<sequence length="190" mass="20716">MRAYVDHVLALLPFEPAALERLKGPSATYVGHRLADSIAALNPKPSPLPQSGPKRLVVLPGSRASELKKMLQIYGDTLGVLRQRGVEFEAIIPAVPHLKQRLIEQTEHWSVKPTIVDSADNAETFASAHAALATSGTVVLELALHRVPTVTGYRLDSLARLFSGLIDAWSALLPNLIVDRVLVPEEHNEM</sequence>
<keyword evidence="6" id="KW-0443">Lipid metabolism</keyword>
<gene>
    <name evidence="8" type="ORF">CTOB1V02_LOCUS17411</name>
</gene>
<keyword evidence="3" id="KW-0441">Lipid A biosynthesis</keyword>
<organism evidence="8">
    <name type="scientific">Cyprideis torosa</name>
    <dbReference type="NCBI Taxonomy" id="163714"/>
    <lineage>
        <taxon>Eukaryota</taxon>
        <taxon>Metazoa</taxon>
        <taxon>Ecdysozoa</taxon>
        <taxon>Arthropoda</taxon>
        <taxon>Crustacea</taxon>
        <taxon>Oligostraca</taxon>
        <taxon>Ostracoda</taxon>
        <taxon>Podocopa</taxon>
        <taxon>Podocopida</taxon>
        <taxon>Cytherocopina</taxon>
        <taxon>Cytheroidea</taxon>
        <taxon>Cytherideidae</taxon>
        <taxon>Cyprideis</taxon>
    </lineage>
</organism>
<dbReference type="InterPro" id="IPR003835">
    <property type="entry name" value="Glyco_trans_19"/>
</dbReference>
<dbReference type="AlphaFoldDB" id="A0A7R8X2F3"/>
<evidence type="ECO:0000256" key="7">
    <source>
        <dbReference type="ARBA" id="ARBA00048975"/>
    </source>
</evidence>